<dbReference type="Pfam" id="PF25731">
    <property type="entry name" value="crAss_MUZ"/>
    <property type="match status" value="1"/>
</dbReference>
<dbReference type="InterPro" id="IPR057889">
    <property type="entry name" value="crAss_MUZ_N"/>
</dbReference>
<dbReference type="EMBL" id="PP511876">
    <property type="protein sequence ID" value="XCD08346.1"/>
    <property type="molecule type" value="Genomic_DNA"/>
</dbReference>
<proteinExistence type="predicted"/>
<evidence type="ECO:0000313" key="2">
    <source>
        <dbReference type="EMBL" id="XCD08346.1"/>
    </source>
</evidence>
<protein>
    <recommendedName>
        <fullName evidence="1">Crassvirus muzzle protein N-terminal region domain-containing protein</fullName>
    </recommendedName>
</protein>
<organism evidence="2">
    <name type="scientific">Dulem virus 42</name>
    <dbReference type="NCBI Taxonomy" id="3145760"/>
    <lineage>
        <taxon>Viruses</taxon>
        <taxon>Duplodnaviria</taxon>
        <taxon>Heunggongvirae</taxon>
        <taxon>Uroviricota</taxon>
        <taxon>Caudoviricetes</taxon>
    </lineage>
</organism>
<feature type="domain" description="Crassvirus muzzle protein N-terminal region" evidence="1">
    <location>
        <begin position="2"/>
        <end position="170"/>
    </location>
</feature>
<sequence length="178" mass="20198">MYDATIKNSDDVKIDDNGIAAIQELSIDEFLALSNLVLIPQTIEQNQHYLFEGNVKDDTIIRIGSGDDELNIDSRTYRRNGNGNFVLFSDTTYTNPKIYSYIEDISKDYYLDKYANMNNDYQTVINEGVAGRFAKQNGPYAYGGEGVNIDYRFITTNISVHDQFNMLSNNAPYTTPHS</sequence>
<reference evidence="2" key="1">
    <citation type="submission" date="2024-03" db="EMBL/GenBank/DDBJ databases">
        <title>Diverse circular DNA viruses in blood, oral, and fecal samples of captive lemurs.</title>
        <authorList>
            <person name="Paietta E.N."/>
            <person name="Kraberger S."/>
            <person name="Lund M.C."/>
            <person name="Custer J.M."/>
            <person name="Vargas K.M."/>
            <person name="Ehmke E.E."/>
            <person name="Yoder A.D."/>
            <person name="Varsani A."/>
        </authorList>
    </citation>
    <scope>NUCLEOTIDE SEQUENCE</scope>
    <source>
        <strain evidence="2">Duke_30FF_63</strain>
    </source>
</reference>
<accession>A0AAU8BA38</accession>
<evidence type="ECO:0000259" key="1">
    <source>
        <dbReference type="Pfam" id="PF25731"/>
    </source>
</evidence>
<name>A0AAU8BA38_9CAUD</name>